<dbReference type="Pfam" id="PF00875">
    <property type="entry name" value="DNA_photolyase"/>
    <property type="match status" value="1"/>
</dbReference>
<dbReference type="InterPro" id="IPR014729">
    <property type="entry name" value="Rossmann-like_a/b/a_fold"/>
</dbReference>
<dbReference type="InterPro" id="IPR018394">
    <property type="entry name" value="DNA_photolyase_1_CS_C"/>
</dbReference>
<evidence type="ECO:0000259" key="8">
    <source>
        <dbReference type="PROSITE" id="PS51645"/>
    </source>
</evidence>
<dbReference type="InterPro" id="IPR036134">
    <property type="entry name" value="Crypto/Photolyase_FAD-like_sf"/>
</dbReference>
<feature type="domain" description="Photolyase/cryptochrome alpha/beta" evidence="8">
    <location>
        <begin position="3"/>
        <end position="126"/>
    </location>
</feature>
<protein>
    <submittedName>
        <fullName evidence="9">Deoxyribodipyrimidine photo-lyase</fullName>
    </submittedName>
</protein>
<keyword evidence="2 5" id="KW-0285">Flavoprotein</keyword>
<keyword evidence="4 7" id="KW-0157">Chromophore</keyword>
<dbReference type="InterPro" id="IPR036155">
    <property type="entry name" value="Crypto/Photolyase_N_sf"/>
</dbReference>
<dbReference type="PRINTS" id="PR00147">
    <property type="entry name" value="DNAPHOTLYASE"/>
</dbReference>
<dbReference type="Pfam" id="PF03441">
    <property type="entry name" value="FAD_binding_7"/>
    <property type="match status" value="1"/>
</dbReference>
<accession>A0A4V4U8I9</accession>
<evidence type="ECO:0000256" key="5">
    <source>
        <dbReference type="PIRSR" id="PIRSR602081-1"/>
    </source>
</evidence>
<dbReference type="PANTHER" id="PTHR11455:SF9">
    <property type="entry name" value="CRYPTOCHROME CIRCADIAN CLOCK 5 ISOFORM X1"/>
    <property type="match status" value="1"/>
</dbReference>
<comment type="similarity">
    <text evidence="7">Belongs to the DNA photolyase family.</text>
</comment>
<dbReference type="EMBL" id="SSHH01000002">
    <property type="protein sequence ID" value="TIX50223.1"/>
    <property type="molecule type" value="Genomic_DNA"/>
</dbReference>
<dbReference type="GO" id="GO:0006950">
    <property type="term" value="P:response to stress"/>
    <property type="evidence" value="ECO:0007669"/>
    <property type="project" value="UniProtKB-ARBA"/>
</dbReference>
<dbReference type="GO" id="GO:0071949">
    <property type="term" value="F:FAD binding"/>
    <property type="evidence" value="ECO:0007669"/>
    <property type="project" value="TreeGrafter"/>
</dbReference>
<dbReference type="SUPFAM" id="SSF52425">
    <property type="entry name" value="Cryptochrome/photolyase, N-terminal domain"/>
    <property type="match status" value="1"/>
</dbReference>
<keyword evidence="9" id="KW-0456">Lyase</keyword>
<dbReference type="PROSITE" id="PS00394">
    <property type="entry name" value="DNA_PHOTOLYASES_1_1"/>
    <property type="match status" value="1"/>
</dbReference>
<evidence type="ECO:0000313" key="9">
    <source>
        <dbReference type="EMBL" id="TIX50223.1"/>
    </source>
</evidence>
<dbReference type="AlphaFoldDB" id="A0A4V4U8I9"/>
<evidence type="ECO:0000256" key="2">
    <source>
        <dbReference type="ARBA" id="ARBA00022630"/>
    </source>
</evidence>
<dbReference type="Gene3D" id="1.25.40.80">
    <property type="match status" value="1"/>
</dbReference>
<reference evidence="9 10" key="1">
    <citation type="submission" date="2019-04" db="EMBL/GenBank/DDBJ databases">
        <title>Altererythrobacter aquimixticola sp. nov., isolated from sediment of junction between the ocean and a freshwater spring.</title>
        <authorList>
            <person name="Yoon J.-H."/>
        </authorList>
    </citation>
    <scope>NUCLEOTIDE SEQUENCE [LARGE SCALE GENOMIC DNA]</scope>
    <source>
        <strain evidence="9 10">SSKS-13</strain>
    </source>
</reference>
<feature type="binding site" evidence="5">
    <location>
        <begin position="230"/>
        <end position="234"/>
    </location>
    <ligand>
        <name>FAD</name>
        <dbReference type="ChEBI" id="CHEBI:57692"/>
    </ligand>
</feature>
<comment type="cofactor">
    <cofactor evidence="5">
        <name>FAD</name>
        <dbReference type="ChEBI" id="CHEBI:57692"/>
    </cofactor>
    <text evidence="5">Binds 1 FAD per subunit.</text>
</comment>
<dbReference type="InterPro" id="IPR002081">
    <property type="entry name" value="Cryptochrome/DNA_photolyase_1"/>
</dbReference>
<name>A0A4V4U8I9_9SPHN</name>
<dbReference type="Gene3D" id="1.10.579.10">
    <property type="entry name" value="DNA Cyclobutane Dipyrimidine Photolyase, subunit A, domain 3"/>
    <property type="match status" value="1"/>
</dbReference>
<dbReference type="OrthoDB" id="9772484at2"/>
<comment type="caution">
    <text evidence="9">The sequence shown here is derived from an EMBL/GenBank/DDBJ whole genome shotgun (WGS) entry which is preliminary data.</text>
</comment>
<dbReference type="PANTHER" id="PTHR11455">
    <property type="entry name" value="CRYPTOCHROME"/>
    <property type="match status" value="1"/>
</dbReference>
<dbReference type="Gene3D" id="3.40.50.620">
    <property type="entry name" value="HUPs"/>
    <property type="match status" value="1"/>
</dbReference>
<feature type="binding site" evidence="5">
    <location>
        <position position="262"/>
    </location>
    <ligand>
        <name>FAD</name>
        <dbReference type="ChEBI" id="CHEBI:57692"/>
    </ligand>
</feature>
<dbReference type="PROSITE" id="PS00691">
    <property type="entry name" value="DNA_PHOTOLYASES_1_2"/>
    <property type="match status" value="1"/>
</dbReference>
<dbReference type="GO" id="GO:0003904">
    <property type="term" value="F:deoxyribodipyrimidine photo-lyase activity"/>
    <property type="evidence" value="ECO:0007669"/>
    <property type="project" value="TreeGrafter"/>
</dbReference>
<feature type="site" description="Electron transfer via tryptophanyl radical" evidence="6">
    <location>
        <position position="355"/>
    </location>
</feature>
<organism evidence="9 10">
    <name type="scientific">Alteraurantiacibacter aquimixticola</name>
    <dbReference type="NCBI Taxonomy" id="2489173"/>
    <lineage>
        <taxon>Bacteria</taxon>
        <taxon>Pseudomonadati</taxon>
        <taxon>Pseudomonadota</taxon>
        <taxon>Alphaproteobacteria</taxon>
        <taxon>Sphingomonadales</taxon>
        <taxon>Erythrobacteraceae</taxon>
        <taxon>Alteraurantiacibacter</taxon>
    </lineage>
</organism>
<keyword evidence="10" id="KW-1185">Reference proteome</keyword>
<feature type="site" description="Electron transfer via tryptophanyl radical" evidence="6">
    <location>
        <position position="378"/>
    </location>
</feature>
<feature type="site" description="Electron transfer via tryptophanyl radical" evidence="6">
    <location>
        <position position="296"/>
    </location>
</feature>
<evidence type="ECO:0000256" key="6">
    <source>
        <dbReference type="PIRSR" id="PIRSR602081-2"/>
    </source>
</evidence>
<dbReference type="InterPro" id="IPR006050">
    <property type="entry name" value="DNA_photolyase_N"/>
</dbReference>
<evidence type="ECO:0000256" key="1">
    <source>
        <dbReference type="ARBA" id="ARBA00001932"/>
    </source>
</evidence>
<dbReference type="RefSeq" id="WP_136693243.1">
    <property type="nucleotide sequence ID" value="NZ_SSHH01000002.1"/>
</dbReference>
<dbReference type="PROSITE" id="PS51645">
    <property type="entry name" value="PHR_CRY_ALPHA_BETA"/>
    <property type="match status" value="1"/>
</dbReference>
<evidence type="ECO:0000313" key="10">
    <source>
        <dbReference type="Proteomes" id="UP000309389"/>
    </source>
</evidence>
<dbReference type="SUPFAM" id="SSF48173">
    <property type="entry name" value="Cryptochrome/photolyase FAD-binding domain"/>
    <property type="match status" value="1"/>
</dbReference>
<dbReference type="Proteomes" id="UP000309389">
    <property type="component" value="Unassembled WGS sequence"/>
</dbReference>
<evidence type="ECO:0000256" key="4">
    <source>
        <dbReference type="ARBA" id="ARBA00022991"/>
    </source>
</evidence>
<keyword evidence="3 5" id="KW-0274">FAD</keyword>
<feature type="binding site" evidence="5">
    <location>
        <position position="218"/>
    </location>
    <ligand>
        <name>FAD</name>
        <dbReference type="ChEBI" id="CHEBI:57692"/>
    </ligand>
</feature>
<comment type="cofactor">
    <cofactor evidence="1">
        <name>(6R)-5,10-methylene-5,6,7,8-tetrahydrofolate</name>
        <dbReference type="ChEBI" id="CHEBI:15636"/>
    </cofactor>
</comment>
<dbReference type="InterPro" id="IPR005101">
    <property type="entry name" value="Cryptochr/Photolyase_FAD-bd"/>
</dbReference>
<evidence type="ECO:0000256" key="7">
    <source>
        <dbReference type="RuleBase" id="RU004182"/>
    </source>
</evidence>
<feature type="binding site" evidence="5">
    <location>
        <begin position="368"/>
        <end position="370"/>
    </location>
    <ligand>
        <name>FAD</name>
        <dbReference type="ChEBI" id="CHEBI:57692"/>
    </ligand>
</feature>
<sequence length="461" mass="52686">MSEPQIVWLRRDLRLADQAAFHCAAQAGPVIPVYVLDDETPGDRRMGAASRWYLHHALEALAKDLHRHDMQLVLRRGRAVDVLCQLAEETGAKTVHALRHYEPWWRNAEEELSGRLDLCLHDGNYLLPPGTVTTGSGSPYKIFTPFKNAVFAAIDSFDILPEPKLSAPDSWPKSDTLTEWNLLPAKPDWAGGMRDFWTAGSAAAMERFDAFIEVIGDYKEDREKPSLDGSSKMSPHLHFGEVSPRQLWQQIAQHRSDGARFFKAELVWRDYAQNLALQFPAYGETPYRDGYDQSFWRNPNRGHRIEEDLKAWQQGRTGYPIVDAGMRQLWQTGWMHNRVRMIAASFLIKHLLIDWRHGERWLWDTLVDADYASNATNWQWVSGTGVDSNMFVRIMAPLSQSEKFDAGDYIRQHVPELADIDDPYIHDPEAHGCKPAGYPAKIIGHKEGRERALEAYRAMKG</sequence>
<evidence type="ECO:0000256" key="3">
    <source>
        <dbReference type="ARBA" id="ARBA00022827"/>
    </source>
</evidence>
<proteinExistence type="inferred from homology"/>
<dbReference type="GO" id="GO:0006139">
    <property type="term" value="P:nucleobase-containing compound metabolic process"/>
    <property type="evidence" value="ECO:0007669"/>
    <property type="project" value="UniProtKB-ARBA"/>
</dbReference>
<dbReference type="GO" id="GO:0003677">
    <property type="term" value="F:DNA binding"/>
    <property type="evidence" value="ECO:0007669"/>
    <property type="project" value="TreeGrafter"/>
</dbReference>
<gene>
    <name evidence="9" type="ORF">E5222_08015</name>
</gene>